<evidence type="ECO:0000256" key="2">
    <source>
        <dbReference type="ARBA" id="ARBA00022630"/>
    </source>
</evidence>
<name>A0A553HPN3_9PEZI</name>
<dbReference type="PANTHER" id="PTHR46865:SF7">
    <property type="entry name" value="MONOOXYGENASE, PUTATIVE (AFU_ORTHOLOGUE AFUA_8G07040)-RELATED"/>
    <property type="match status" value="1"/>
</dbReference>
<dbReference type="AlphaFoldDB" id="A0A553HPN3"/>
<evidence type="ECO:0000256" key="1">
    <source>
        <dbReference type="ARBA" id="ARBA00005179"/>
    </source>
</evidence>
<evidence type="ECO:0000313" key="7">
    <source>
        <dbReference type="Proteomes" id="UP000319160"/>
    </source>
</evidence>
<evidence type="ECO:0000256" key="4">
    <source>
        <dbReference type="ARBA" id="ARBA00023002"/>
    </source>
</evidence>
<protein>
    <recommendedName>
        <fullName evidence="5">FAD-binding domain-containing protein</fullName>
    </recommendedName>
</protein>
<dbReference type="GO" id="GO:0071949">
    <property type="term" value="F:FAD binding"/>
    <property type="evidence" value="ECO:0007669"/>
    <property type="project" value="InterPro"/>
</dbReference>
<keyword evidence="7" id="KW-1185">Reference proteome</keyword>
<evidence type="ECO:0000256" key="3">
    <source>
        <dbReference type="ARBA" id="ARBA00022827"/>
    </source>
</evidence>
<dbReference type="Pfam" id="PF01494">
    <property type="entry name" value="FAD_binding_3"/>
    <property type="match status" value="1"/>
</dbReference>
<dbReference type="STRING" id="2512241.A0A553HPN3"/>
<organism evidence="6 7">
    <name type="scientific">Xylaria flabelliformis</name>
    <dbReference type="NCBI Taxonomy" id="2512241"/>
    <lineage>
        <taxon>Eukaryota</taxon>
        <taxon>Fungi</taxon>
        <taxon>Dikarya</taxon>
        <taxon>Ascomycota</taxon>
        <taxon>Pezizomycotina</taxon>
        <taxon>Sordariomycetes</taxon>
        <taxon>Xylariomycetidae</taxon>
        <taxon>Xylariales</taxon>
        <taxon>Xylariaceae</taxon>
        <taxon>Xylaria</taxon>
    </lineage>
</organism>
<dbReference type="Gene3D" id="3.50.50.60">
    <property type="entry name" value="FAD/NAD(P)-binding domain"/>
    <property type="match status" value="1"/>
</dbReference>
<evidence type="ECO:0000259" key="5">
    <source>
        <dbReference type="Pfam" id="PF01494"/>
    </source>
</evidence>
<dbReference type="PANTHER" id="PTHR46865">
    <property type="entry name" value="OXIDOREDUCTASE-RELATED"/>
    <property type="match status" value="1"/>
</dbReference>
<keyword evidence="4" id="KW-0560">Oxidoreductase</keyword>
<dbReference type="EMBL" id="VFLP01000061">
    <property type="protein sequence ID" value="TRX89916.1"/>
    <property type="molecule type" value="Genomic_DNA"/>
</dbReference>
<evidence type="ECO:0000313" key="6">
    <source>
        <dbReference type="EMBL" id="TRX89916.1"/>
    </source>
</evidence>
<dbReference type="SUPFAM" id="SSF51905">
    <property type="entry name" value="FAD/NAD(P)-binding domain"/>
    <property type="match status" value="1"/>
</dbReference>
<dbReference type="OrthoDB" id="655030at2759"/>
<dbReference type="Proteomes" id="UP000319160">
    <property type="component" value="Unassembled WGS sequence"/>
</dbReference>
<dbReference type="GO" id="GO:0016491">
    <property type="term" value="F:oxidoreductase activity"/>
    <property type="evidence" value="ECO:0007669"/>
    <property type="project" value="UniProtKB-KW"/>
</dbReference>
<sequence>MASLNVLIVGGGIAGPAAAYWLSRIPGARITLIERSPKMRTTGQQLDIRVAGVDIMKKMGIEPAVRAVRCKEPGTQLIDTDGNTKAYFPAAEHGSGSQSLTSDYEIMRGDLVKILYSLTENSPNVRHVYNTMVQDFTQDDESDPNAKVHVTFSDGRQEDYDLVIAADGTGSKTRKIMLGPDAPDPRHRTGGYIAYFSMLSQPGDSDRATTCQLPGSRMARVVMTRKDCPEFTRIYLMPTQRDEAVDAALKSGDLAALKKALADVFEDGAWETKRFIEALLHAPEADDLYCTPYEEVRLPEGSWSKGRVVLLGDAAHSGTANGYGTSWGLIGPYILAGELATLYKKDKSLPTASIIQAAKDYEKIWRPIALAGHGGSEWLGSMLPPRSALGIGIANWLVGVAAYLRLDKYIGIDGAVGKWKLPDYPALDQDQASD</sequence>
<comment type="caution">
    <text evidence="6">The sequence shown here is derived from an EMBL/GenBank/DDBJ whole genome shotgun (WGS) entry which is preliminary data.</text>
</comment>
<keyword evidence="3" id="KW-0274">FAD</keyword>
<accession>A0A553HPN3</accession>
<keyword evidence="2" id="KW-0285">Flavoprotein</keyword>
<dbReference type="InterPro" id="IPR002938">
    <property type="entry name" value="FAD-bd"/>
</dbReference>
<proteinExistence type="predicted"/>
<dbReference type="PRINTS" id="PR00420">
    <property type="entry name" value="RNGMNOXGNASE"/>
</dbReference>
<gene>
    <name evidence="6" type="ORF">FHL15_009188</name>
</gene>
<dbReference type="InterPro" id="IPR036188">
    <property type="entry name" value="FAD/NAD-bd_sf"/>
</dbReference>
<comment type="pathway">
    <text evidence="1">Secondary metabolite biosynthesis.</text>
</comment>
<dbReference type="InterPro" id="IPR051704">
    <property type="entry name" value="FAD_aromatic-hydroxylase"/>
</dbReference>
<reference evidence="7" key="1">
    <citation type="submission" date="2019-06" db="EMBL/GenBank/DDBJ databases">
        <title>Draft genome sequence of the griseofulvin-producing fungus Xylaria cubensis strain G536.</title>
        <authorList>
            <person name="Mead M.E."/>
            <person name="Raja H.A."/>
            <person name="Steenwyk J.L."/>
            <person name="Knowles S.L."/>
            <person name="Oberlies N.H."/>
            <person name="Rokas A."/>
        </authorList>
    </citation>
    <scope>NUCLEOTIDE SEQUENCE [LARGE SCALE GENOMIC DNA]</scope>
    <source>
        <strain evidence="7">G536</strain>
    </source>
</reference>
<feature type="domain" description="FAD-binding" evidence="5">
    <location>
        <begin position="5"/>
        <end position="175"/>
    </location>
</feature>